<accession>A0AAV8Y5Q2</accession>
<organism evidence="2 3">
    <name type="scientific">Aromia moschata</name>
    <dbReference type="NCBI Taxonomy" id="1265417"/>
    <lineage>
        <taxon>Eukaryota</taxon>
        <taxon>Metazoa</taxon>
        <taxon>Ecdysozoa</taxon>
        <taxon>Arthropoda</taxon>
        <taxon>Hexapoda</taxon>
        <taxon>Insecta</taxon>
        <taxon>Pterygota</taxon>
        <taxon>Neoptera</taxon>
        <taxon>Endopterygota</taxon>
        <taxon>Coleoptera</taxon>
        <taxon>Polyphaga</taxon>
        <taxon>Cucujiformia</taxon>
        <taxon>Chrysomeloidea</taxon>
        <taxon>Cerambycidae</taxon>
        <taxon>Cerambycinae</taxon>
        <taxon>Callichromatini</taxon>
        <taxon>Aromia</taxon>
    </lineage>
</organism>
<keyword evidence="3" id="KW-1185">Reference proteome</keyword>
<feature type="compositionally biased region" description="Low complexity" evidence="1">
    <location>
        <begin position="23"/>
        <end position="43"/>
    </location>
</feature>
<reference evidence="2" key="1">
    <citation type="journal article" date="2023" name="Insect Mol. Biol.">
        <title>Genome sequencing provides insights into the evolution of gene families encoding plant cell wall-degrading enzymes in longhorned beetles.</title>
        <authorList>
            <person name="Shin N.R."/>
            <person name="Okamura Y."/>
            <person name="Kirsch R."/>
            <person name="Pauchet Y."/>
        </authorList>
    </citation>
    <scope>NUCLEOTIDE SEQUENCE</scope>
    <source>
        <strain evidence="2">AMC_N1</strain>
    </source>
</reference>
<dbReference type="AlphaFoldDB" id="A0AAV8Y5Q2"/>
<protein>
    <submittedName>
        <fullName evidence="2">Uncharacterized protein</fullName>
    </submittedName>
</protein>
<name>A0AAV8Y5Q2_9CUCU</name>
<sequence length="162" mass="18800">MALNTLLTGLAPRLGQTVRFNGPPQNQPRQNPQQQNSPNSRPSVIQRNPNFQSNPPRTHHVNSDNYYFENENTYYNDQCDDYYTANNHESYEYNSGNDEFNCNYPIDVDSNYQDFLSLPSQDNPPGYANHSTNQLSEIQSQFKTLNLNEFHPDLNFPEQTFL</sequence>
<dbReference type="EMBL" id="JAPWTK010000176">
    <property type="protein sequence ID" value="KAJ8946774.1"/>
    <property type="molecule type" value="Genomic_DNA"/>
</dbReference>
<dbReference type="Proteomes" id="UP001162162">
    <property type="component" value="Unassembled WGS sequence"/>
</dbReference>
<evidence type="ECO:0000313" key="3">
    <source>
        <dbReference type="Proteomes" id="UP001162162"/>
    </source>
</evidence>
<proteinExistence type="predicted"/>
<evidence type="ECO:0000256" key="1">
    <source>
        <dbReference type="SAM" id="MobiDB-lite"/>
    </source>
</evidence>
<comment type="caution">
    <text evidence="2">The sequence shown here is derived from an EMBL/GenBank/DDBJ whole genome shotgun (WGS) entry which is preliminary data.</text>
</comment>
<evidence type="ECO:0000313" key="2">
    <source>
        <dbReference type="EMBL" id="KAJ8946774.1"/>
    </source>
</evidence>
<feature type="compositionally biased region" description="Polar residues" evidence="1">
    <location>
        <begin position="45"/>
        <end position="56"/>
    </location>
</feature>
<gene>
    <name evidence="2" type="ORF">NQ318_018983</name>
</gene>
<feature type="region of interest" description="Disordered" evidence="1">
    <location>
        <begin position="14"/>
        <end position="60"/>
    </location>
</feature>